<dbReference type="OrthoDB" id="165650at2"/>
<dbReference type="InterPro" id="IPR013367">
    <property type="entry name" value="Flagellar_put"/>
</dbReference>
<reference evidence="3" key="1">
    <citation type="submission" date="2016-10" db="EMBL/GenBank/DDBJ databases">
        <authorList>
            <person name="de Groot N.N."/>
        </authorList>
    </citation>
    <scope>NUCLEOTIDE SEQUENCE [LARGE SCALE GENOMIC DNA]</scope>
    <source>
        <strain evidence="3">10nlg</strain>
    </source>
</reference>
<comment type="caution">
    <text evidence="2">The sequence shown here is derived from an EMBL/GenBank/DDBJ whole genome shotgun (WGS) entry which is preliminary data.</text>
</comment>
<dbReference type="NCBIfam" id="TIGR02530">
    <property type="entry name" value="flg_new"/>
    <property type="match status" value="1"/>
</dbReference>
<evidence type="ECO:0000313" key="2">
    <source>
        <dbReference type="EMBL" id="SER55254.1"/>
    </source>
</evidence>
<sequence>MDHKIMPHHIRQPMQKPPVQPKEAEPKTSGASFQSVLNKTLEESPELKISKHAEKRLQERGIEVASETWEGIHERVKEAKAKGVNDSLVLTTDAAFVVSADNETVITAMARDEAGSQLFTNINGAIIIDG</sequence>
<name>A0A1H9Q489_9BACI</name>
<organism evidence="2 3">
    <name type="scientific">Salisediminibacterium halotolerans</name>
    <dbReference type="NCBI Taxonomy" id="517425"/>
    <lineage>
        <taxon>Bacteria</taxon>
        <taxon>Bacillati</taxon>
        <taxon>Bacillota</taxon>
        <taxon>Bacilli</taxon>
        <taxon>Bacillales</taxon>
        <taxon>Bacillaceae</taxon>
        <taxon>Salisediminibacterium</taxon>
    </lineage>
</organism>
<protein>
    <submittedName>
        <fullName evidence="2">Flagellar operon protein</fullName>
    </submittedName>
</protein>
<evidence type="ECO:0000256" key="1">
    <source>
        <dbReference type="SAM" id="MobiDB-lite"/>
    </source>
</evidence>
<evidence type="ECO:0000313" key="3">
    <source>
        <dbReference type="Proteomes" id="UP000199318"/>
    </source>
</evidence>
<keyword evidence="3" id="KW-1185">Reference proteome</keyword>
<keyword evidence="2" id="KW-0282">Flagellum</keyword>
<dbReference type="EMBL" id="FOGV01000002">
    <property type="protein sequence ID" value="SER55254.1"/>
    <property type="molecule type" value="Genomic_DNA"/>
</dbReference>
<proteinExistence type="predicted"/>
<dbReference type="Proteomes" id="UP000199318">
    <property type="component" value="Unassembled WGS sequence"/>
</dbReference>
<dbReference type="AlphaFoldDB" id="A0A1H9Q489"/>
<keyword evidence="2" id="KW-0966">Cell projection</keyword>
<keyword evidence="2" id="KW-0969">Cilium</keyword>
<gene>
    <name evidence="2" type="ORF">SAMN05444126_102135</name>
</gene>
<feature type="compositionally biased region" description="Basic residues" evidence="1">
    <location>
        <begin position="1"/>
        <end position="11"/>
    </location>
</feature>
<dbReference type="STRING" id="1464123.SAMN05444126_102135"/>
<dbReference type="Pfam" id="PF12611">
    <property type="entry name" value="Flagellar_put"/>
    <property type="match status" value="1"/>
</dbReference>
<dbReference type="RefSeq" id="WP_093071803.1">
    <property type="nucleotide sequence ID" value="NZ_FOGV01000002.1"/>
</dbReference>
<feature type="region of interest" description="Disordered" evidence="1">
    <location>
        <begin position="1"/>
        <end position="32"/>
    </location>
</feature>
<accession>A0A1H9Q489</accession>